<evidence type="ECO:0000256" key="5">
    <source>
        <dbReference type="ARBA" id="ARBA00022771"/>
    </source>
</evidence>
<dbReference type="Proteomes" id="UP001217417">
    <property type="component" value="Unassembled WGS sequence"/>
</dbReference>
<accession>A0AAD7QNN0</accession>
<sequence>MYDDKALCRYLREMPARHDFSYTDETKRSLLRILFNSISANGKYLSFFFPHGPPAITEEWKMTTGESDPSHPGRPCMHQFQKGEPTYKCKECGLDDTCVLCWRCFNASDHIGHAVTVSISQKDGGGVCDCGDPEAWLRDVNCKYFSTTQAPPKPLPDNLIESIRGTLARTLDYILDVFSCSPQSYQDCKDEELIRKDFESFALDPNIYGGKPGEGDKGNGQFALVLWNDEKHSFTDVIHIVMRATRRREEYGKFISEEVDAIGRKIVSTSSNVKDLIAAREIIDRIQLAVSIRSTRDTFREDMCGTMLEWLTDIATSPLVGHHFVLRDLICESLCQPWRVGSTATRVKQPLYQLSGHFDDPDDDLSIPSGPIGAVEGIAEIHGPDDHPLADSAEGSSSAQNISAPQYWLESSDAENVTSSPFFSASTSSKPKDADFRRLRLDYLMMFDLRFWKNARYATRDLLMSTMISNLDYKSTMGMHFAELYPELVEYYMLADREPDCSMMLLSTQLFTCPTIATEIVKKHFSSFVAILYTYLTKGRVGPPSSVDLTASIPSDRRTLKNRRIQQVFVDIDHIITRNVVKQRISCDDNRISQVADIFVLFEGCAPFIRQINEHVEYESTEWVSFFQVLAPIVKLSRLVAKACWEGPQATTRKSIRAVARMLTAWSLGFMRDRFPNCEVMDEPHFHALTSGDFSNTSYPIVQFPVEFYVLSMHHPLHGFLTWLVEFGRVESAEQLKSLLSFSLLDPPAPGRSIIYGPEDMLMLMLDYSLRTLVLVAQIRVGLWVRNGYTLRTHEIHYRDMSMRDSGYARDIFGVQVMMATCNPSRVMLTIIERWSLVHWLRGAVEHPTFEEGKLLYIMEEFVHEMIVLLSERKRLLGNDYERTNEALIKREIIQVLCFGPMAFSDLARKMPEYLSNDEKFEAILREITKYKAPEGLSDFGTYELKEKYYSEMDPYFFHYTATQWDAAETAVKKVISSSTGHPVEKVVIEPHLEQITTGPFTRLGWIVGTPEFAQFIYVTLCNVAFQRLSPTTSLPESLLNLTLHLCHVAIVEDKVCVPDKDRKLPTFCYNACYIEATKVGPTDGQYHTILEVLCFIRDNAKFEANRPLVDRILHLIKEKEPEAYENGIKNVSGAMEEVEESNGLTMEEEAETPAERKKRLAKERQAKIMAEFQNQQQKFAEKHKGTFDDEDDMEEDEEMLDDEETETWKFPSGTCILCRKPTTEAEIYGTIGLLTESTLFRQTPFQSSEWMVDALSGERDLDRPWIELNSSSSADDPGSSDEDDLIGSGFPHESVNKEPVTVSCGHIMHLSCYEEYKEAIQSRHRQHITRNPPENTKKGEFLCPLCKSLNNSFLPIIFKGVEKALDAELTTSVPFSDWIVDDVWNVITQMKTSGDCVDGIYLFNDLVRGRIRGSAESTLLPFYLRKFTFGSDVSWMHMPRLFGTMSQQFEERRSLSAEMDAIKNVYVSNAKVLSALVRSQGTTRLNQDLSPFQRLIKLYASTISSAEIALRGANRTESGAEIGMSILDQVSQRTLALLRTLRATALTFGSFSVMDNVDKLMGVSIPYSKVHHQQIGKLFFGQECMYDKDAVSCPNIVLPLLMEDIFEFLAEASVCMVIAMDVEFHHVMMLCYVAQVVKVLYLLGDQIYRTPAWLGIPQIQTLAEEAEVSDELLFQMRDFMNMILQESGHFHESYADVFRIVPGKTIYAMVKRFVLPFLRKCAILTYVSGPLGYNGDALLDIETDDETSRLLTLLKLPSVDEMFSAFCGDTQFEQNKMMLEVITRWCRHLEFTVRRPKSLQTSNITLEYPGVLHLLRLPRRLHSFFQEVGKMKCKKCGKSPEDPGVCLFCGDLVCCQNYCCVDERGNGECNQHMNSCAGYIGIFLLIKKCTILFLKDGQGSFVVAPYLDVHGEVDPHLKRGRPLYLSQKRYENLIRNIWLQNGMASQIARRIESTVDNGGWEGM</sequence>
<dbReference type="Gene3D" id="2.10.110.30">
    <property type="match status" value="1"/>
</dbReference>
<dbReference type="PANTHER" id="PTHR21497">
    <property type="entry name" value="UBIQUITIN LIGASE E3 ALPHA-RELATED"/>
    <property type="match status" value="1"/>
</dbReference>
<dbReference type="GO" id="GO:0005737">
    <property type="term" value="C:cytoplasm"/>
    <property type="evidence" value="ECO:0007669"/>
    <property type="project" value="TreeGrafter"/>
</dbReference>
<dbReference type="PROSITE" id="PS51157">
    <property type="entry name" value="ZF_UBR"/>
    <property type="match status" value="1"/>
</dbReference>
<comment type="similarity">
    <text evidence="8 10">Belongs to the E3 ubiquitin-protein ligase UBR1-like family.</text>
</comment>
<evidence type="ECO:0000256" key="3">
    <source>
        <dbReference type="ARBA" id="ARBA00022679"/>
    </source>
</evidence>
<evidence type="ECO:0000256" key="2">
    <source>
        <dbReference type="ARBA" id="ARBA00004906"/>
    </source>
</evidence>
<comment type="catalytic activity">
    <reaction evidence="1 10">
        <text>S-ubiquitinyl-[E2 ubiquitin-conjugating enzyme]-L-cysteine + [acceptor protein]-L-lysine = [E2 ubiquitin-conjugating enzyme]-L-cysteine + N(6)-ubiquitinyl-[acceptor protein]-L-lysine.</text>
        <dbReference type="EC" id="2.3.2.27"/>
    </reaction>
</comment>
<dbReference type="CDD" id="cd16482">
    <property type="entry name" value="RING-H2_UBR1-like"/>
    <property type="match status" value="1"/>
</dbReference>
<keyword evidence="14" id="KW-1185">Reference proteome</keyword>
<evidence type="ECO:0000256" key="11">
    <source>
        <dbReference type="SAM" id="MobiDB-lite"/>
    </source>
</evidence>
<keyword evidence="7 10" id="KW-0862">Zinc</keyword>
<evidence type="ECO:0000313" key="13">
    <source>
        <dbReference type="EMBL" id="KAJ8098742.1"/>
    </source>
</evidence>
<evidence type="ECO:0000256" key="7">
    <source>
        <dbReference type="ARBA" id="ARBA00022833"/>
    </source>
</evidence>
<keyword evidence="3 10" id="KW-0808">Transferase</keyword>
<dbReference type="EMBL" id="JARPMG010000008">
    <property type="protein sequence ID" value="KAJ8098742.1"/>
    <property type="molecule type" value="Genomic_DNA"/>
</dbReference>
<keyword evidence="6 10" id="KW-0833">Ubl conjugation pathway</keyword>
<dbReference type="PANTHER" id="PTHR21497:SF24">
    <property type="entry name" value="E3 UBIQUITIN-PROTEIN LIGASE UBR1"/>
    <property type="match status" value="1"/>
</dbReference>
<dbReference type="InterPro" id="IPR044046">
    <property type="entry name" value="E3_ligase_UBR-like_C"/>
</dbReference>
<dbReference type="GO" id="GO:0061630">
    <property type="term" value="F:ubiquitin protein ligase activity"/>
    <property type="evidence" value="ECO:0007669"/>
    <property type="project" value="UniProtKB-UniRule"/>
</dbReference>
<dbReference type="EC" id="2.3.2.27" evidence="10"/>
<dbReference type="GO" id="GO:0000151">
    <property type="term" value="C:ubiquitin ligase complex"/>
    <property type="evidence" value="ECO:0007669"/>
    <property type="project" value="TreeGrafter"/>
</dbReference>
<evidence type="ECO:0000256" key="9">
    <source>
        <dbReference type="PROSITE-ProRule" id="PRU00508"/>
    </source>
</evidence>
<dbReference type="Pfam" id="PF02207">
    <property type="entry name" value="zf-UBR"/>
    <property type="match status" value="1"/>
</dbReference>
<dbReference type="InterPro" id="IPR036390">
    <property type="entry name" value="WH_DNA-bd_sf"/>
</dbReference>
<comment type="caution">
    <text evidence="13">The sequence shown here is derived from an EMBL/GenBank/DDBJ whole genome shotgun (WGS) entry which is preliminary data.</text>
</comment>
<evidence type="ECO:0000313" key="14">
    <source>
        <dbReference type="Proteomes" id="UP001217417"/>
    </source>
</evidence>
<dbReference type="InterPro" id="IPR042065">
    <property type="entry name" value="E3_ELL-like"/>
</dbReference>
<dbReference type="InterPro" id="IPR013083">
    <property type="entry name" value="Znf_RING/FYVE/PHD"/>
</dbReference>
<evidence type="ECO:0000256" key="8">
    <source>
        <dbReference type="ARBA" id="ARBA00046341"/>
    </source>
</evidence>
<gene>
    <name evidence="13" type="ORF">POJ06DRAFT_141146</name>
</gene>
<feature type="domain" description="UBR-type" evidence="12">
    <location>
        <begin position="74"/>
        <end position="147"/>
    </location>
</feature>
<dbReference type="Gene3D" id="3.30.40.10">
    <property type="entry name" value="Zinc/RING finger domain, C3HC4 (zinc finger)"/>
    <property type="match status" value="1"/>
</dbReference>
<organism evidence="13 14">
    <name type="scientific">Lipomyces tetrasporus</name>
    <dbReference type="NCBI Taxonomy" id="54092"/>
    <lineage>
        <taxon>Eukaryota</taxon>
        <taxon>Fungi</taxon>
        <taxon>Dikarya</taxon>
        <taxon>Ascomycota</taxon>
        <taxon>Saccharomycotina</taxon>
        <taxon>Lipomycetes</taxon>
        <taxon>Lipomycetales</taxon>
        <taxon>Lipomycetaceae</taxon>
        <taxon>Lipomyces</taxon>
    </lineage>
</organism>
<dbReference type="RefSeq" id="XP_056042192.1">
    <property type="nucleotide sequence ID" value="XM_056184515.1"/>
</dbReference>
<dbReference type="GO" id="GO:0016567">
    <property type="term" value="P:protein ubiquitination"/>
    <property type="evidence" value="ECO:0007669"/>
    <property type="project" value="UniProtKB-UniRule"/>
</dbReference>
<keyword evidence="5 10" id="KW-0863">Zinc-finger</keyword>
<dbReference type="SUPFAM" id="SSF46785">
    <property type="entry name" value="Winged helix' DNA-binding domain"/>
    <property type="match status" value="1"/>
</dbReference>
<dbReference type="Pfam" id="PF22960">
    <property type="entry name" value="WHD_UBR1"/>
    <property type="match status" value="1"/>
</dbReference>
<evidence type="ECO:0000259" key="12">
    <source>
        <dbReference type="PROSITE" id="PS51157"/>
    </source>
</evidence>
<protein>
    <recommendedName>
        <fullName evidence="10">E3 ubiquitin-protein ligase</fullName>
        <ecNumber evidence="10">2.3.2.27</ecNumber>
    </recommendedName>
</protein>
<dbReference type="CDD" id="cd19672">
    <property type="entry name" value="UBR-box_UBR1_like"/>
    <property type="match status" value="1"/>
</dbReference>
<feature type="zinc finger region" description="UBR-type" evidence="9">
    <location>
        <begin position="74"/>
        <end position="147"/>
    </location>
</feature>
<keyword evidence="4 10" id="KW-0479">Metal-binding</keyword>
<evidence type="ECO:0000256" key="10">
    <source>
        <dbReference type="RuleBase" id="RU366018"/>
    </source>
</evidence>
<comment type="pathway">
    <text evidence="2 10">Protein modification; protein ubiquitination.</text>
</comment>
<dbReference type="InterPro" id="IPR055194">
    <property type="entry name" value="UBR1-like_WH"/>
</dbReference>
<proteinExistence type="inferred from homology"/>
<dbReference type="GO" id="GO:0071596">
    <property type="term" value="P:ubiquitin-dependent protein catabolic process via the N-end rule pathway"/>
    <property type="evidence" value="ECO:0007669"/>
    <property type="project" value="UniProtKB-UniRule"/>
</dbReference>
<dbReference type="SMART" id="SM00396">
    <property type="entry name" value="ZnF_UBR1"/>
    <property type="match status" value="1"/>
</dbReference>
<dbReference type="Pfam" id="PF02617">
    <property type="entry name" value="ClpS"/>
    <property type="match status" value="1"/>
</dbReference>
<dbReference type="InterPro" id="IPR039164">
    <property type="entry name" value="UBR1-like"/>
</dbReference>
<dbReference type="Gene3D" id="1.10.10.2670">
    <property type="entry name" value="E3 ubiquitin-protein ligase"/>
    <property type="match status" value="1"/>
</dbReference>
<dbReference type="InterPro" id="IPR003126">
    <property type="entry name" value="Znf_UBR"/>
</dbReference>
<feature type="region of interest" description="Disordered" evidence="11">
    <location>
        <begin position="1269"/>
        <end position="1294"/>
    </location>
</feature>
<dbReference type="GO" id="GO:0008270">
    <property type="term" value="F:zinc ion binding"/>
    <property type="evidence" value="ECO:0007669"/>
    <property type="project" value="UniProtKB-UniRule"/>
</dbReference>
<comment type="function">
    <text evidence="10">Ubiquitin ligase protein which is a component of the N-end rule pathway. Recognizes and binds to proteins bearing specific N-terminal residues that are destabilizing according to the N-end rule, leading to their ubiquitination and subsequent degradation.</text>
</comment>
<dbReference type="InterPro" id="IPR003769">
    <property type="entry name" value="ClpS_core"/>
</dbReference>
<dbReference type="FunFam" id="2.10.110.30:FF:000002">
    <property type="entry name" value="Putative e3 ubiquitin-protein ligase ubr3"/>
    <property type="match status" value="1"/>
</dbReference>
<name>A0AAD7QNN0_9ASCO</name>
<dbReference type="Pfam" id="PF18995">
    <property type="entry name" value="PRT6_C"/>
    <property type="match status" value="1"/>
</dbReference>
<dbReference type="GeneID" id="80879681"/>
<reference evidence="13" key="1">
    <citation type="submission" date="2023-03" db="EMBL/GenBank/DDBJ databases">
        <title>Near-Complete genome sequence of Lipomyces tetrasporous NRRL Y-64009, an oleaginous yeast capable of growing on lignocellulosic hydrolysates.</title>
        <authorList>
            <consortium name="Lawrence Berkeley National Laboratory"/>
            <person name="Jagtap S.S."/>
            <person name="Liu J.-J."/>
            <person name="Walukiewicz H.E."/>
            <person name="Pangilinan J."/>
            <person name="Lipzen A."/>
            <person name="Ahrendt S."/>
            <person name="Koriabine M."/>
            <person name="Cobaugh K."/>
            <person name="Salamov A."/>
            <person name="Yoshinaga Y."/>
            <person name="Ng V."/>
            <person name="Daum C."/>
            <person name="Grigoriev I.V."/>
            <person name="Slininger P.J."/>
            <person name="Dien B.S."/>
            <person name="Jin Y.-S."/>
            <person name="Rao C.V."/>
        </authorList>
    </citation>
    <scope>NUCLEOTIDE SEQUENCE</scope>
    <source>
        <strain evidence="13">NRRL Y-64009</strain>
    </source>
</reference>
<evidence type="ECO:0000256" key="1">
    <source>
        <dbReference type="ARBA" id="ARBA00000900"/>
    </source>
</evidence>
<evidence type="ECO:0000256" key="4">
    <source>
        <dbReference type="ARBA" id="ARBA00022723"/>
    </source>
</evidence>
<evidence type="ECO:0000256" key="6">
    <source>
        <dbReference type="ARBA" id="ARBA00022786"/>
    </source>
</evidence>